<keyword evidence="4" id="KW-1185">Reference proteome</keyword>
<dbReference type="Pfam" id="PF00795">
    <property type="entry name" value="CN_hydrolase"/>
    <property type="match status" value="1"/>
</dbReference>
<comment type="caution">
    <text evidence="3">The sequence shown here is derived from an EMBL/GenBank/DDBJ whole genome shotgun (WGS) entry which is preliminary data.</text>
</comment>
<evidence type="ECO:0000259" key="2">
    <source>
        <dbReference type="PROSITE" id="PS50263"/>
    </source>
</evidence>
<sequence>MSLHVAILQIDVTYGNPAENQKHIEEQMKQLKSLEQIDVVVMPELWNTGYDLTRLDEIADPLGEQSQDFLSRLSRQYGVDIVGGSVAKKEEGQHTNTLYVFDEDGHLKKEYSKVHLFKLMDEHLYLQAGDKQSHFEIKGYPSAAFICYDIRFPEWMRTHTINGSEILFVVAQWPTPRIDHWRSLLISRAIENQSFVVACNRIGSDPKNSFGGHSLIISPWGDIISEADDTEMLLTGELDMSIVEGIRKQIPIFQDRRTDLYE</sequence>
<evidence type="ECO:0000313" key="4">
    <source>
        <dbReference type="Proteomes" id="UP000030153"/>
    </source>
</evidence>
<dbReference type="PANTHER" id="PTHR23088:SF27">
    <property type="entry name" value="DEAMINATED GLUTATHIONE AMIDASE"/>
    <property type="match status" value="1"/>
</dbReference>
<dbReference type="EMBL" id="AVBG01000001">
    <property type="protein sequence ID" value="KGP93041.1"/>
    <property type="molecule type" value="Genomic_DNA"/>
</dbReference>
<dbReference type="RefSeq" id="WP_036779149.1">
    <property type="nucleotide sequence ID" value="NZ_AVBG01000001.1"/>
</dbReference>
<keyword evidence="3" id="KW-0378">Hydrolase</keyword>
<protein>
    <submittedName>
        <fullName evidence="3">Hydrolase</fullName>
    </submittedName>
</protein>
<accession>A0A0A2V2J7</accession>
<proteinExistence type="inferred from homology"/>
<dbReference type="GO" id="GO:0016787">
    <property type="term" value="F:hydrolase activity"/>
    <property type="evidence" value="ECO:0007669"/>
    <property type="project" value="UniProtKB-KW"/>
</dbReference>
<dbReference type="AlphaFoldDB" id="A0A0A2V2J7"/>
<name>A0A0A2V2J7_9BACI</name>
<dbReference type="PROSITE" id="PS50263">
    <property type="entry name" value="CN_HYDROLASE"/>
    <property type="match status" value="1"/>
</dbReference>
<dbReference type="PANTHER" id="PTHR23088">
    <property type="entry name" value="NITRILASE-RELATED"/>
    <property type="match status" value="1"/>
</dbReference>
<feature type="domain" description="CN hydrolase" evidence="2">
    <location>
        <begin position="3"/>
        <end position="240"/>
    </location>
</feature>
<dbReference type="Proteomes" id="UP000030153">
    <property type="component" value="Unassembled WGS sequence"/>
</dbReference>
<dbReference type="InterPro" id="IPR003010">
    <property type="entry name" value="C-N_Hydrolase"/>
</dbReference>
<dbReference type="eggNOG" id="COG0388">
    <property type="taxonomic scope" value="Bacteria"/>
</dbReference>
<dbReference type="SUPFAM" id="SSF56317">
    <property type="entry name" value="Carbon-nitrogen hydrolase"/>
    <property type="match status" value="1"/>
</dbReference>
<dbReference type="Gene3D" id="3.60.110.10">
    <property type="entry name" value="Carbon-nitrogen hydrolase"/>
    <property type="match status" value="1"/>
</dbReference>
<dbReference type="InterPro" id="IPR036526">
    <property type="entry name" value="C-N_Hydrolase_sf"/>
</dbReference>
<comment type="similarity">
    <text evidence="1">Belongs to the carbon-nitrogen hydrolase superfamily. NIT1/NIT2 family.</text>
</comment>
<reference evidence="3 4" key="1">
    <citation type="submission" date="2013-08" db="EMBL/GenBank/DDBJ databases">
        <title>Genome of Pontibacillus chungwhensis.</title>
        <authorList>
            <person name="Wang Q."/>
            <person name="Wang G."/>
        </authorList>
    </citation>
    <scope>NUCLEOTIDE SEQUENCE [LARGE SCALE GENOMIC DNA]</scope>
    <source>
        <strain evidence="3 4">BH030062</strain>
    </source>
</reference>
<dbReference type="CDD" id="cd07583">
    <property type="entry name" value="nitrilase_5"/>
    <property type="match status" value="1"/>
</dbReference>
<evidence type="ECO:0000313" key="3">
    <source>
        <dbReference type="EMBL" id="KGP93041.1"/>
    </source>
</evidence>
<gene>
    <name evidence="3" type="ORF">N780_11965</name>
</gene>
<dbReference type="STRING" id="1385513.N780_11965"/>
<evidence type="ECO:0000256" key="1">
    <source>
        <dbReference type="ARBA" id="ARBA00010613"/>
    </source>
</evidence>
<dbReference type="OrthoDB" id="9811121at2"/>
<organism evidence="3 4">
    <name type="scientific">Pontibacillus chungwhensis BH030062</name>
    <dbReference type="NCBI Taxonomy" id="1385513"/>
    <lineage>
        <taxon>Bacteria</taxon>
        <taxon>Bacillati</taxon>
        <taxon>Bacillota</taxon>
        <taxon>Bacilli</taxon>
        <taxon>Bacillales</taxon>
        <taxon>Bacillaceae</taxon>
        <taxon>Pontibacillus</taxon>
    </lineage>
</organism>